<feature type="compositionally biased region" description="Basic and acidic residues" evidence="1">
    <location>
        <begin position="1"/>
        <end position="13"/>
    </location>
</feature>
<evidence type="ECO:0000313" key="2">
    <source>
        <dbReference type="EMBL" id="ERM03547.1"/>
    </source>
</evidence>
<evidence type="ECO:0000313" key="3">
    <source>
        <dbReference type="Proteomes" id="UP000016842"/>
    </source>
</evidence>
<feature type="region of interest" description="Disordered" evidence="1">
    <location>
        <begin position="1"/>
        <end position="55"/>
    </location>
</feature>
<dbReference type="EMBL" id="ASXJ01000009">
    <property type="protein sequence ID" value="ERM03547.1"/>
    <property type="molecule type" value="Genomic_DNA"/>
</dbReference>
<sequence>MPGSGKDEGKDGGEDAGGAEDSQRSSEIGNNKKRHNRHLENRNLGGIWTSMRHGQ</sequence>
<accession>U4VKZ9</accession>
<gene>
    <name evidence="2" type="ORF">Q644_01245</name>
</gene>
<dbReference type="AlphaFoldDB" id="U4VKZ9"/>
<protein>
    <submittedName>
        <fullName evidence="2">Uncharacterized protein</fullName>
    </submittedName>
</protein>
<reference evidence="2 3" key="1">
    <citation type="journal article" date="2014" name="FEMS Microbiol. Lett.">
        <title>Genome sequencing analysis reveals virulence-related gene content of Ochrobactrum intermedium strain 229E, a urease-positive strain isolated from the human gastric niche.</title>
        <authorList>
            <person name="Kulkarni G.J."/>
            <person name="Shetty S."/>
            <person name="Dharne M.S."/>
            <person name="Shouche Y.S."/>
        </authorList>
    </citation>
    <scope>NUCLEOTIDE SEQUENCE [LARGE SCALE GENOMIC DNA]</scope>
    <source>
        <strain evidence="2 3">229E</strain>
    </source>
</reference>
<name>U4VKZ9_9HYPH</name>
<dbReference type="Proteomes" id="UP000016842">
    <property type="component" value="Unassembled WGS sequence"/>
</dbReference>
<proteinExistence type="predicted"/>
<comment type="caution">
    <text evidence="2">The sequence shown here is derived from an EMBL/GenBank/DDBJ whole genome shotgun (WGS) entry which is preliminary data.</text>
</comment>
<organism evidence="2 3">
    <name type="scientific">Brucella intermedia 229E</name>
    <dbReference type="NCBI Taxonomy" id="1337887"/>
    <lineage>
        <taxon>Bacteria</taxon>
        <taxon>Pseudomonadati</taxon>
        <taxon>Pseudomonadota</taxon>
        <taxon>Alphaproteobacteria</taxon>
        <taxon>Hyphomicrobiales</taxon>
        <taxon>Brucellaceae</taxon>
        <taxon>Brucella/Ochrobactrum group</taxon>
        <taxon>Brucella</taxon>
    </lineage>
</organism>
<evidence type="ECO:0000256" key="1">
    <source>
        <dbReference type="SAM" id="MobiDB-lite"/>
    </source>
</evidence>